<dbReference type="InterPro" id="IPR001356">
    <property type="entry name" value="HD"/>
</dbReference>
<feature type="DNA-binding region" description="Homeobox" evidence="5">
    <location>
        <begin position="412"/>
        <end position="471"/>
    </location>
</feature>
<dbReference type="PROSITE" id="PS00027">
    <property type="entry name" value="HOMEOBOX_1"/>
    <property type="match status" value="1"/>
</dbReference>
<dbReference type="InterPro" id="IPR013847">
    <property type="entry name" value="POU"/>
</dbReference>
<evidence type="ECO:0000256" key="4">
    <source>
        <dbReference type="ARBA" id="ARBA00023242"/>
    </source>
</evidence>
<accession>A0AAN8WCK9</accession>
<evidence type="ECO:0000256" key="5">
    <source>
        <dbReference type="PROSITE-ProRule" id="PRU00108"/>
    </source>
</evidence>
<dbReference type="CDD" id="cd00086">
    <property type="entry name" value="homeodomain"/>
    <property type="match status" value="1"/>
</dbReference>
<dbReference type="EMBL" id="JAXCGZ010021738">
    <property type="protein sequence ID" value="KAK7044276.1"/>
    <property type="molecule type" value="Genomic_DNA"/>
</dbReference>
<feature type="compositionally biased region" description="Low complexity" evidence="8">
    <location>
        <begin position="280"/>
        <end position="301"/>
    </location>
</feature>
<dbReference type="Proteomes" id="UP001381693">
    <property type="component" value="Unassembled WGS sequence"/>
</dbReference>
<feature type="compositionally biased region" description="Basic and acidic residues" evidence="8">
    <location>
        <begin position="238"/>
        <end position="268"/>
    </location>
</feature>
<feature type="region of interest" description="Disordered" evidence="8">
    <location>
        <begin position="505"/>
        <end position="544"/>
    </location>
</feature>
<evidence type="ECO:0000256" key="6">
    <source>
        <dbReference type="RuleBase" id="RU000682"/>
    </source>
</evidence>
<evidence type="ECO:0000256" key="2">
    <source>
        <dbReference type="ARBA" id="ARBA00023125"/>
    </source>
</evidence>
<feature type="domain" description="Homeobox" evidence="9">
    <location>
        <begin position="410"/>
        <end position="470"/>
    </location>
</feature>
<organism evidence="11 12">
    <name type="scientific">Halocaridina rubra</name>
    <name type="common">Hawaiian red shrimp</name>
    <dbReference type="NCBI Taxonomy" id="373956"/>
    <lineage>
        <taxon>Eukaryota</taxon>
        <taxon>Metazoa</taxon>
        <taxon>Ecdysozoa</taxon>
        <taxon>Arthropoda</taxon>
        <taxon>Crustacea</taxon>
        <taxon>Multicrustacea</taxon>
        <taxon>Malacostraca</taxon>
        <taxon>Eumalacostraca</taxon>
        <taxon>Eucarida</taxon>
        <taxon>Decapoda</taxon>
        <taxon>Pleocyemata</taxon>
        <taxon>Caridea</taxon>
        <taxon>Atyoidea</taxon>
        <taxon>Atyidae</taxon>
        <taxon>Halocaridina</taxon>
    </lineage>
</organism>
<keyword evidence="3 5" id="KW-0371">Homeobox</keyword>
<dbReference type="Gene3D" id="1.10.10.60">
    <property type="entry name" value="Homeodomain-like"/>
    <property type="match status" value="1"/>
</dbReference>
<evidence type="ECO:0000256" key="3">
    <source>
        <dbReference type="ARBA" id="ARBA00023155"/>
    </source>
</evidence>
<dbReference type="InterPro" id="IPR010982">
    <property type="entry name" value="Lambda_DNA-bd_dom_sf"/>
</dbReference>
<dbReference type="Gene3D" id="1.10.260.40">
    <property type="entry name" value="lambda repressor-like DNA-binding domains"/>
    <property type="match status" value="1"/>
</dbReference>
<dbReference type="GO" id="GO:0030154">
    <property type="term" value="P:cell differentiation"/>
    <property type="evidence" value="ECO:0007669"/>
    <property type="project" value="UniProtKB-ARBA"/>
</dbReference>
<dbReference type="PROSITE" id="PS50071">
    <property type="entry name" value="HOMEOBOX_2"/>
    <property type="match status" value="1"/>
</dbReference>
<evidence type="ECO:0000259" key="9">
    <source>
        <dbReference type="PROSITE" id="PS50071"/>
    </source>
</evidence>
<dbReference type="GO" id="GO:0000978">
    <property type="term" value="F:RNA polymerase II cis-regulatory region sequence-specific DNA binding"/>
    <property type="evidence" value="ECO:0007669"/>
    <property type="project" value="TreeGrafter"/>
</dbReference>
<name>A0AAN8WCK9_HALRR</name>
<dbReference type="PROSITE" id="PS00465">
    <property type="entry name" value="POU_2"/>
    <property type="match status" value="1"/>
</dbReference>
<dbReference type="SMART" id="SM00352">
    <property type="entry name" value="POU"/>
    <property type="match status" value="1"/>
</dbReference>
<evidence type="ECO:0000313" key="12">
    <source>
        <dbReference type="Proteomes" id="UP001381693"/>
    </source>
</evidence>
<evidence type="ECO:0000256" key="8">
    <source>
        <dbReference type="SAM" id="MobiDB-lite"/>
    </source>
</evidence>
<dbReference type="PROSITE" id="PS51179">
    <property type="entry name" value="POU_3"/>
    <property type="match status" value="1"/>
</dbReference>
<dbReference type="PANTHER" id="PTHR11636">
    <property type="entry name" value="POU DOMAIN"/>
    <property type="match status" value="1"/>
</dbReference>
<dbReference type="Pfam" id="PF00157">
    <property type="entry name" value="Pou"/>
    <property type="match status" value="1"/>
</dbReference>
<dbReference type="GO" id="GO:0005634">
    <property type="term" value="C:nucleus"/>
    <property type="evidence" value="ECO:0007669"/>
    <property type="project" value="UniProtKB-SubCell"/>
</dbReference>
<dbReference type="InterPro" id="IPR009057">
    <property type="entry name" value="Homeodomain-like_sf"/>
</dbReference>
<comment type="caution">
    <text evidence="11">The sequence shown here is derived from an EMBL/GenBank/DDBJ whole genome shotgun (WGS) entry which is preliminary data.</text>
</comment>
<feature type="compositionally biased region" description="Low complexity" evidence="8">
    <location>
        <begin position="189"/>
        <end position="237"/>
    </location>
</feature>
<keyword evidence="12" id="KW-1185">Reference proteome</keyword>
<gene>
    <name evidence="11" type="primary">POU2F1</name>
    <name evidence="11" type="ORF">SK128_001267</name>
</gene>
<keyword evidence="2 5" id="KW-0238">DNA-binding</keyword>
<evidence type="ECO:0000259" key="10">
    <source>
        <dbReference type="PROSITE" id="PS51179"/>
    </source>
</evidence>
<dbReference type="Pfam" id="PF00046">
    <property type="entry name" value="Homeodomain"/>
    <property type="match status" value="1"/>
</dbReference>
<keyword evidence="7" id="KW-0804">Transcription</keyword>
<dbReference type="PANTHER" id="PTHR11636:SF76">
    <property type="entry name" value="PROTEIN NUBBIN"/>
    <property type="match status" value="1"/>
</dbReference>
<dbReference type="GO" id="GO:0001228">
    <property type="term" value="F:DNA-binding transcription activator activity, RNA polymerase II-specific"/>
    <property type="evidence" value="ECO:0007669"/>
    <property type="project" value="UniProtKB-ARBA"/>
</dbReference>
<keyword evidence="4 5" id="KW-0539">Nucleus</keyword>
<dbReference type="SUPFAM" id="SSF47413">
    <property type="entry name" value="lambda repressor-like DNA-binding domains"/>
    <property type="match status" value="1"/>
</dbReference>
<feature type="compositionally biased region" description="Pro residues" evidence="8">
    <location>
        <begin position="512"/>
        <end position="521"/>
    </location>
</feature>
<protein>
    <recommendedName>
        <fullName evidence="7">POU domain protein</fullName>
    </recommendedName>
</protein>
<dbReference type="InterPro" id="IPR017970">
    <property type="entry name" value="Homeobox_CS"/>
</dbReference>
<dbReference type="InterPro" id="IPR050255">
    <property type="entry name" value="POU_domain_TF"/>
</dbReference>
<comment type="similarity">
    <text evidence="7">Belongs to the POU transcription factor family.</text>
</comment>
<dbReference type="AlphaFoldDB" id="A0AAN8WCK9"/>
<dbReference type="SMART" id="SM00389">
    <property type="entry name" value="HOX"/>
    <property type="match status" value="1"/>
</dbReference>
<evidence type="ECO:0000256" key="7">
    <source>
        <dbReference type="RuleBase" id="RU361194"/>
    </source>
</evidence>
<feature type="region of interest" description="Disordered" evidence="8">
    <location>
        <begin position="1"/>
        <end position="54"/>
    </location>
</feature>
<feature type="region of interest" description="Disordered" evidence="8">
    <location>
        <begin position="189"/>
        <end position="321"/>
    </location>
</feature>
<dbReference type="PROSITE" id="PS00035">
    <property type="entry name" value="POU_1"/>
    <property type="match status" value="1"/>
</dbReference>
<dbReference type="InterPro" id="IPR000327">
    <property type="entry name" value="POU_dom"/>
</dbReference>
<feature type="domain" description="POU-specific" evidence="10">
    <location>
        <begin position="316"/>
        <end position="390"/>
    </location>
</feature>
<comment type="subcellular location">
    <subcellularLocation>
        <location evidence="1 5 6">Nucleus</location>
    </subcellularLocation>
</comment>
<reference evidence="11 12" key="1">
    <citation type="submission" date="2023-11" db="EMBL/GenBank/DDBJ databases">
        <title>Halocaridina rubra genome assembly.</title>
        <authorList>
            <person name="Smith C."/>
        </authorList>
    </citation>
    <scope>NUCLEOTIDE SEQUENCE [LARGE SCALE GENOMIC DNA]</scope>
    <source>
        <strain evidence="11">EP-1</strain>
        <tissue evidence="11">Whole</tissue>
    </source>
</reference>
<sequence>MEVEEDGLLGLPSPSSPPMLPPNTSAALPSPSPTPASITHTPISNTSSPTAAPTATHSVQAALAAIQAGSLSLNQLMALGAQGPGLLMQNQLAAAAAAANQLPVSSPLPSLGSLNPQELQALQQTLAQQQQHIQQQLQQFMLFSQSGAASQLPPQAQLFLQSQQLQYLQNLLQQGLLASPALAGMQGLQPPVTQAPTQTPPVRNVQHAVAQAAQQLQQLQKAQQQHQQQQQQQQQAAREMREMREIRDLRDMRDLRDVRDFRDIREPPLRPPPLEPPHVSGSPLAPHLPLHGHLARPSMVPRSPPPPPRHWEPPPEEPTDLEELEQFAKTFKQRRIKLGFTQGDVGLAMGKLYGNDFSQTTISRFEALKLSFKNMCKLKPLQQKWLEDADKTVTDPTTLSNPLTSPDAVGRRWKKRTSIETSVRVALEWAFLQNPKPTSEEISILADNLSMEKKVVRVWFCNSHAFRRQKEKRINPPTSGMISPPLTLSTTNVFSGPPISSALTFTSLGAPPLSPGGPLPSPLSLVTTSYPPASPPESASTKSE</sequence>
<feature type="compositionally biased region" description="Low complexity" evidence="8">
    <location>
        <begin position="522"/>
        <end position="544"/>
    </location>
</feature>
<evidence type="ECO:0000256" key="1">
    <source>
        <dbReference type="ARBA" id="ARBA00004123"/>
    </source>
</evidence>
<dbReference type="PRINTS" id="PR00028">
    <property type="entry name" value="POUDOMAIN"/>
</dbReference>
<evidence type="ECO:0000313" key="11">
    <source>
        <dbReference type="EMBL" id="KAK7044276.1"/>
    </source>
</evidence>
<dbReference type="SUPFAM" id="SSF46689">
    <property type="entry name" value="Homeodomain-like"/>
    <property type="match status" value="1"/>
</dbReference>
<proteinExistence type="inferred from homology"/>
<feature type="compositionally biased region" description="Low complexity" evidence="8">
    <location>
        <begin position="22"/>
        <end position="54"/>
    </location>
</feature>
<dbReference type="FunFam" id="1.10.260.40:FF:000001">
    <property type="entry name" value="POU domain protein"/>
    <property type="match status" value="1"/>
</dbReference>